<comment type="caution">
    <text evidence="2">The sequence shown here is derived from an EMBL/GenBank/DDBJ whole genome shotgun (WGS) entry which is preliminary data.</text>
</comment>
<accession>A0A9P3GM47</accession>
<feature type="compositionally biased region" description="Polar residues" evidence="1">
    <location>
        <begin position="132"/>
        <end position="142"/>
    </location>
</feature>
<keyword evidence="3" id="KW-1185">Reference proteome</keyword>
<organism evidence="2 3">
    <name type="scientific">Phanerochaete sordida</name>
    <dbReference type="NCBI Taxonomy" id="48140"/>
    <lineage>
        <taxon>Eukaryota</taxon>
        <taxon>Fungi</taxon>
        <taxon>Dikarya</taxon>
        <taxon>Basidiomycota</taxon>
        <taxon>Agaricomycotina</taxon>
        <taxon>Agaricomycetes</taxon>
        <taxon>Polyporales</taxon>
        <taxon>Phanerochaetaceae</taxon>
        <taxon>Phanerochaete</taxon>
    </lineage>
</organism>
<proteinExistence type="predicted"/>
<dbReference type="Proteomes" id="UP000703269">
    <property type="component" value="Unassembled WGS sequence"/>
</dbReference>
<sequence>MSRYVCNAQHGRSRWAYEPGKRDIHPNPPSRRSTHSKPYAGRLTQYDVAIVLRTIFADHPCSTIFLFARTRTSSPRRDGLHLNSGVAIEDFAGFVAAAFSCPNFEATPDPVHTRLERTTTGTWTARSPAPSWFSSETPSVPF</sequence>
<dbReference type="EMBL" id="BPQB01000054">
    <property type="protein sequence ID" value="GJE96015.1"/>
    <property type="molecule type" value="Genomic_DNA"/>
</dbReference>
<name>A0A9P3GM47_9APHY</name>
<evidence type="ECO:0000256" key="1">
    <source>
        <dbReference type="SAM" id="MobiDB-lite"/>
    </source>
</evidence>
<dbReference type="AlphaFoldDB" id="A0A9P3GM47"/>
<evidence type="ECO:0000313" key="2">
    <source>
        <dbReference type="EMBL" id="GJE96015.1"/>
    </source>
</evidence>
<gene>
    <name evidence="2" type="ORF">PsYK624_122080</name>
</gene>
<reference evidence="2 3" key="1">
    <citation type="submission" date="2021-08" db="EMBL/GenBank/DDBJ databases">
        <title>Draft Genome Sequence of Phanerochaete sordida strain YK-624.</title>
        <authorList>
            <person name="Mori T."/>
            <person name="Dohra H."/>
            <person name="Suzuki T."/>
            <person name="Kawagishi H."/>
            <person name="Hirai H."/>
        </authorList>
    </citation>
    <scope>NUCLEOTIDE SEQUENCE [LARGE SCALE GENOMIC DNA]</scope>
    <source>
        <strain evidence="2 3">YK-624</strain>
    </source>
</reference>
<protein>
    <submittedName>
        <fullName evidence="2">Uncharacterized protein</fullName>
    </submittedName>
</protein>
<evidence type="ECO:0000313" key="3">
    <source>
        <dbReference type="Proteomes" id="UP000703269"/>
    </source>
</evidence>
<feature type="region of interest" description="Disordered" evidence="1">
    <location>
        <begin position="18"/>
        <end position="38"/>
    </location>
</feature>
<feature type="region of interest" description="Disordered" evidence="1">
    <location>
        <begin position="121"/>
        <end position="142"/>
    </location>
</feature>